<keyword evidence="4 8" id="KW-1133">Transmembrane helix</keyword>
<comment type="subcellular location">
    <subcellularLocation>
        <location evidence="1">Cell membrane</location>
        <topology evidence="1">Multi-pass membrane protein</topology>
    </subcellularLocation>
</comment>
<feature type="transmembrane region" description="Helical" evidence="8">
    <location>
        <begin position="614"/>
        <end position="638"/>
    </location>
</feature>
<evidence type="ECO:0000256" key="8">
    <source>
        <dbReference type="SAM" id="Phobius"/>
    </source>
</evidence>
<dbReference type="OrthoDB" id="6614738at2759"/>
<evidence type="ECO:0000256" key="2">
    <source>
        <dbReference type="ARBA" id="ARBA00022475"/>
    </source>
</evidence>
<dbReference type="Proteomes" id="UP001107558">
    <property type="component" value="Chromosome 3"/>
</dbReference>
<evidence type="ECO:0000313" key="9">
    <source>
        <dbReference type="EMBL" id="KAG5671312.1"/>
    </source>
</evidence>
<protein>
    <recommendedName>
        <fullName evidence="11">Ionotropic receptor</fullName>
    </recommendedName>
</protein>
<keyword evidence="2" id="KW-1003">Cell membrane</keyword>
<dbReference type="EMBL" id="JADBJN010000003">
    <property type="protein sequence ID" value="KAG5671312.1"/>
    <property type="molecule type" value="Genomic_DNA"/>
</dbReference>
<comment type="caution">
    <text evidence="9">The sequence shown here is derived from an EMBL/GenBank/DDBJ whole genome shotgun (WGS) entry which is preliminary data.</text>
</comment>
<dbReference type="GO" id="GO:0005886">
    <property type="term" value="C:plasma membrane"/>
    <property type="evidence" value="ECO:0007669"/>
    <property type="project" value="UniProtKB-SubCell"/>
</dbReference>
<evidence type="ECO:0000256" key="7">
    <source>
        <dbReference type="ARBA" id="ARBA00023180"/>
    </source>
</evidence>
<keyword evidence="7" id="KW-0325">Glycoprotein</keyword>
<evidence type="ECO:0000256" key="5">
    <source>
        <dbReference type="ARBA" id="ARBA00023136"/>
    </source>
</evidence>
<evidence type="ECO:0000313" key="10">
    <source>
        <dbReference type="Proteomes" id="UP001107558"/>
    </source>
</evidence>
<keyword evidence="3 8" id="KW-0812">Transmembrane</keyword>
<evidence type="ECO:0000256" key="3">
    <source>
        <dbReference type="ARBA" id="ARBA00022692"/>
    </source>
</evidence>
<dbReference type="SUPFAM" id="SSF53850">
    <property type="entry name" value="Periplasmic binding protein-like II"/>
    <property type="match status" value="1"/>
</dbReference>
<evidence type="ECO:0000256" key="1">
    <source>
        <dbReference type="ARBA" id="ARBA00004651"/>
    </source>
</evidence>
<dbReference type="PANTHER" id="PTHR42643:SF30">
    <property type="entry name" value="IONOTROPIC RECEPTOR 40A-RELATED"/>
    <property type="match status" value="1"/>
</dbReference>
<sequence>MGKLISTYLICIIILNSTKPSNSLNLSQDSTQSIARAISDVIHEFYIKQNIKFDLIIFQESSNHINDVIDDVTKKLSKEIPINIKQLYFWNNRMSKSAIIFIKTIENLYGLQKNPKNVIKYDENPTNLVPENLKFLIYVEEIKSFHELTKIETVNDELLLHWQADFRFYEFFIYNDKNHVKLSANLLYSNNHCGYFKPALMNYFSKKSQKWILELENYDHFRNFYGCLLKFSVNLDYLFYMKEGPTNYPELINNHEEIFLKLLSNENLKFYGLTYELIDLMAQKLNFTYHFSISHHANYRKLYGTKNFVSNRISSIHLPITFIRNKKLTHFFHFSQPFVIHKTYFLVSLNDLYNNYEKLMFPFDEISWILIFFTFGLTFGVTFALRQSPQRIGIVFFGRGINNPAYNALAIFMGISQLRLPTESFCRFILLMYIWFCLMIRTCWQSKMFEFMTSDMRKPLPESFEDLKEMNYTIVFPNFTASLILLDEIAQGRERPNMLIFNDTYYFELYKQALKEKLNTKYAFLVTEEVHLFWNITFGTSLPILQNERVTKEIGYSLPKNNIIAIKFMEFVDNFIQYGITKQLFEYGFWYLFRNFNEEPEDPRRILSMSDLEFGFVIFLGFLMLSIVVFICELHTLYLKRKLKKLLAQSISKAISDVIHELYIAQNIKFDFIVYGKTTNYINDIIDEAQKQLSPKLLIFVFNIWKWNHVMDRSAVIFIKTIDKYQDLLEISSLKGFENPQIINSAPEKLKFFVYVEEIKSFYQIFDYQKPDLNKINLLSDMRFYEFLIVETSNQISLYATVLYSEKFVKDFQRKN</sequence>
<gene>
    <name evidence="9" type="ORF">PVAND_001517</name>
</gene>
<dbReference type="PANTHER" id="PTHR42643">
    <property type="entry name" value="IONOTROPIC RECEPTOR 20A-RELATED"/>
    <property type="match status" value="1"/>
</dbReference>
<reference evidence="9" key="1">
    <citation type="submission" date="2021-03" db="EMBL/GenBank/DDBJ databases">
        <title>Chromosome level genome of the anhydrobiotic midge Polypedilum vanderplanki.</title>
        <authorList>
            <person name="Yoshida Y."/>
            <person name="Kikawada T."/>
            <person name="Gusev O."/>
        </authorList>
    </citation>
    <scope>NUCLEOTIDE SEQUENCE</scope>
    <source>
        <strain evidence="9">NIAS01</strain>
        <tissue evidence="9">Whole body or cell culture</tissue>
    </source>
</reference>
<keyword evidence="6" id="KW-0675">Receptor</keyword>
<keyword evidence="5 8" id="KW-0472">Membrane</keyword>
<name>A0A9J6BNN1_POLVA</name>
<accession>A0A9J6BNN1</accession>
<evidence type="ECO:0008006" key="11">
    <source>
        <dbReference type="Google" id="ProtNLM"/>
    </source>
</evidence>
<dbReference type="InterPro" id="IPR052192">
    <property type="entry name" value="Insect_Ionotropic_Sensory_Rcpt"/>
</dbReference>
<dbReference type="AlphaFoldDB" id="A0A9J6BNN1"/>
<keyword evidence="10" id="KW-1185">Reference proteome</keyword>
<proteinExistence type="predicted"/>
<feature type="transmembrane region" description="Helical" evidence="8">
    <location>
        <begin position="366"/>
        <end position="385"/>
    </location>
</feature>
<organism evidence="9 10">
    <name type="scientific">Polypedilum vanderplanki</name>
    <name type="common">Sleeping chironomid midge</name>
    <dbReference type="NCBI Taxonomy" id="319348"/>
    <lineage>
        <taxon>Eukaryota</taxon>
        <taxon>Metazoa</taxon>
        <taxon>Ecdysozoa</taxon>
        <taxon>Arthropoda</taxon>
        <taxon>Hexapoda</taxon>
        <taxon>Insecta</taxon>
        <taxon>Pterygota</taxon>
        <taxon>Neoptera</taxon>
        <taxon>Endopterygota</taxon>
        <taxon>Diptera</taxon>
        <taxon>Nematocera</taxon>
        <taxon>Chironomoidea</taxon>
        <taxon>Chironomidae</taxon>
        <taxon>Chironominae</taxon>
        <taxon>Polypedilum</taxon>
        <taxon>Polypedilum</taxon>
    </lineage>
</organism>
<evidence type="ECO:0000256" key="4">
    <source>
        <dbReference type="ARBA" id="ARBA00022989"/>
    </source>
</evidence>
<evidence type="ECO:0000256" key="6">
    <source>
        <dbReference type="ARBA" id="ARBA00023170"/>
    </source>
</evidence>
<feature type="transmembrane region" description="Helical" evidence="8">
    <location>
        <begin position="428"/>
        <end position="444"/>
    </location>
</feature>